<dbReference type="Pfam" id="PF13515">
    <property type="entry name" value="FUSC_2"/>
    <property type="match status" value="1"/>
</dbReference>
<dbReference type="RefSeq" id="XP_007396109.1">
    <property type="nucleotide sequence ID" value="XM_007396047.1"/>
</dbReference>
<dbReference type="GeneID" id="18910212"/>
<feature type="transmembrane region" description="Helical" evidence="6">
    <location>
        <begin position="512"/>
        <end position="531"/>
    </location>
</feature>
<feature type="domain" description="Integral membrane bound transporter" evidence="8">
    <location>
        <begin position="484"/>
        <end position="608"/>
    </location>
</feature>
<keyword evidence="2 6" id="KW-0812">Transmembrane</keyword>
<proteinExistence type="predicted"/>
<dbReference type="InterPro" id="IPR049453">
    <property type="entry name" value="Memb_transporter_dom"/>
</dbReference>
<sequence>MSLLHWSVTNFEQDLASTFIAIQDTLRMGLALAFPHPNDPPDHEQYQWLKDDLLSRSIKLSENYSQAAFELRIGRLSLRSIRPLIGTVEHLRRELAWGMPLRERTLLIRHRQSHFMSRGSTGADDYFDSPTVSPHGTIRAGQDFSASPPATPLPSSSRPSQLKCPVAEALERPAQALGRTLCEAMSVVERTVILAFHQADPPARLFSWRERETCTPPINKEEPTSNASDVSVLPTGRWTFCQTVAIQKAESDLFAARDNACEELQRLFRGLHTSLCTHHRGRSYLSKEASTSCLAMIALLQMAQEILVALQVAQRFTTSYENSRPRLWYPRVSLAWLGVPPGPFISDDPNAQSTLLTADDSAVAPVTYNKHIAPEWKQGLREHACGVDVRRSAIKTARMRGTRKDSDDRDPKHSERGRFRNVAHWIHYAWSNTKTLRLRLRLWKVLKATQRSSHLRHALKNASGVALLSLAAFLPKRTGGPEWFLAVHGQWMVISYLWVLETNLGATWRIGYMRIVGTCLGAIYAYIAWLIVHRNPYGLVTLVTVADLPVTWLITRTNLGPLAVPCSVTIPPIIFAKYISPYSGATVIKLALLRAGMISLGMVVALLMNSLIFPRHSRSYFLSDSSRTLGLLTDLYLSLSHDMSHEKYVVTSDERRKTLKLELEIQNALHRLATHITTMHNELDLLPKPLRHYRRVVIVLQNIFDLMTGLRKIRKSIPRKLTVAEVFKERREFMSCVCITLFACQHAFRAREPLPQYLPSARRAFELLEDHVRKRINQAREADPEVLGLSLVYAFAEQQVMRNMIDALEGLLELTGSLFGTSTWLTAQSTQVPCTSTRYDEEADHGWYSTFRWEEV</sequence>
<dbReference type="OrthoDB" id="68611at2759"/>
<dbReference type="AlphaFoldDB" id="K5WZ87"/>
<keyword evidence="10" id="KW-1185">Reference proteome</keyword>
<dbReference type="PANTHER" id="PTHR47804:SF3">
    <property type="entry name" value="PROTEIN BRE4"/>
    <property type="match status" value="1"/>
</dbReference>
<dbReference type="KEGG" id="pco:PHACADRAFT_184561"/>
<dbReference type="HOGENOM" id="CLU_004825_0_0_1"/>
<evidence type="ECO:0000313" key="10">
    <source>
        <dbReference type="Proteomes" id="UP000008370"/>
    </source>
</evidence>
<evidence type="ECO:0000313" key="9">
    <source>
        <dbReference type="EMBL" id="EKM55792.1"/>
    </source>
</evidence>
<evidence type="ECO:0000256" key="2">
    <source>
        <dbReference type="ARBA" id="ARBA00022692"/>
    </source>
</evidence>
<evidence type="ECO:0000256" key="5">
    <source>
        <dbReference type="SAM" id="MobiDB-lite"/>
    </source>
</evidence>
<feature type="transmembrane region" description="Helical" evidence="6">
    <location>
        <begin position="591"/>
        <end position="613"/>
    </location>
</feature>
<evidence type="ECO:0000259" key="7">
    <source>
        <dbReference type="Pfam" id="PF10334"/>
    </source>
</evidence>
<feature type="compositionally biased region" description="Basic and acidic residues" evidence="5">
    <location>
        <begin position="402"/>
        <end position="415"/>
    </location>
</feature>
<accession>K5WZ87</accession>
<evidence type="ECO:0000256" key="4">
    <source>
        <dbReference type="ARBA" id="ARBA00023136"/>
    </source>
</evidence>
<evidence type="ECO:0008006" key="11">
    <source>
        <dbReference type="Google" id="ProtNLM"/>
    </source>
</evidence>
<reference evidence="9 10" key="1">
    <citation type="journal article" date="2012" name="BMC Genomics">
        <title>Comparative genomics of the white-rot fungi, Phanerochaete carnosa and P. chrysosporium, to elucidate the genetic basis of the distinct wood types they colonize.</title>
        <authorList>
            <person name="Suzuki H."/>
            <person name="MacDonald J."/>
            <person name="Syed K."/>
            <person name="Salamov A."/>
            <person name="Hori C."/>
            <person name="Aerts A."/>
            <person name="Henrissat B."/>
            <person name="Wiebenga A."/>
            <person name="vanKuyk P.A."/>
            <person name="Barry K."/>
            <person name="Lindquist E."/>
            <person name="LaButti K."/>
            <person name="Lapidus A."/>
            <person name="Lucas S."/>
            <person name="Coutinho P."/>
            <person name="Gong Y."/>
            <person name="Samejima M."/>
            <person name="Mahadevan R."/>
            <person name="Abou-Zaid M."/>
            <person name="de Vries R.P."/>
            <person name="Igarashi K."/>
            <person name="Yadav J.S."/>
            <person name="Grigoriev I.V."/>
            <person name="Master E.R."/>
        </authorList>
    </citation>
    <scope>NUCLEOTIDE SEQUENCE [LARGE SCALE GENOMIC DNA]</scope>
    <source>
        <strain evidence="9 10">HHB-10118-sp</strain>
    </source>
</reference>
<feature type="domain" description="DUF2421" evidence="7">
    <location>
        <begin position="623"/>
        <end position="776"/>
    </location>
</feature>
<dbReference type="InterPro" id="IPR018820">
    <property type="entry name" value="BRE4-related_DUF2421"/>
</dbReference>
<evidence type="ECO:0000256" key="6">
    <source>
        <dbReference type="SAM" id="Phobius"/>
    </source>
</evidence>
<keyword evidence="3 6" id="KW-1133">Transmembrane helix</keyword>
<feature type="compositionally biased region" description="Low complexity" evidence="5">
    <location>
        <begin position="145"/>
        <end position="160"/>
    </location>
</feature>
<dbReference type="InParanoid" id="K5WZ87"/>
<comment type="subcellular location">
    <subcellularLocation>
        <location evidence="1">Membrane</location>
        <topology evidence="1">Multi-pass membrane protein</topology>
    </subcellularLocation>
</comment>
<dbReference type="Proteomes" id="UP000008370">
    <property type="component" value="Unassembled WGS sequence"/>
</dbReference>
<dbReference type="STRING" id="650164.K5WZ87"/>
<evidence type="ECO:0000256" key="1">
    <source>
        <dbReference type="ARBA" id="ARBA00004141"/>
    </source>
</evidence>
<protein>
    <recommendedName>
        <fullName evidence="11">DUF2421 domain-containing protein</fullName>
    </recommendedName>
</protein>
<dbReference type="GO" id="GO:0016020">
    <property type="term" value="C:membrane"/>
    <property type="evidence" value="ECO:0007669"/>
    <property type="project" value="UniProtKB-SubCell"/>
</dbReference>
<keyword evidence="4 6" id="KW-0472">Membrane</keyword>
<evidence type="ECO:0000259" key="8">
    <source>
        <dbReference type="Pfam" id="PF13515"/>
    </source>
</evidence>
<feature type="region of interest" description="Disordered" evidence="5">
    <location>
        <begin position="138"/>
        <end position="161"/>
    </location>
</feature>
<evidence type="ECO:0000256" key="3">
    <source>
        <dbReference type="ARBA" id="ARBA00022989"/>
    </source>
</evidence>
<organism evidence="9 10">
    <name type="scientific">Phanerochaete carnosa (strain HHB-10118-sp)</name>
    <name type="common">White-rot fungus</name>
    <name type="synonym">Peniophora carnosa</name>
    <dbReference type="NCBI Taxonomy" id="650164"/>
    <lineage>
        <taxon>Eukaryota</taxon>
        <taxon>Fungi</taxon>
        <taxon>Dikarya</taxon>
        <taxon>Basidiomycota</taxon>
        <taxon>Agaricomycotina</taxon>
        <taxon>Agaricomycetes</taxon>
        <taxon>Polyporales</taxon>
        <taxon>Phanerochaetaceae</taxon>
        <taxon>Phanerochaete</taxon>
    </lineage>
</organism>
<dbReference type="Pfam" id="PF10334">
    <property type="entry name" value="BRE4"/>
    <property type="match status" value="1"/>
</dbReference>
<dbReference type="EMBL" id="JH930472">
    <property type="protein sequence ID" value="EKM55792.1"/>
    <property type="molecule type" value="Genomic_DNA"/>
</dbReference>
<feature type="region of interest" description="Disordered" evidence="5">
    <location>
        <begin position="396"/>
        <end position="415"/>
    </location>
</feature>
<name>K5WZ87_PHACS</name>
<dbReference type="PANTHER" id="PTHR47804">
    <property type="entry name" value="60S RIBOSOMAL PROTEIN L19"/>
    <property type="match status" value="1"/>
</dbReference>
<dbReference type="InterPro" id="IPR052430">
    <property type="entry name" value="IVT-Associated"/>
</dbReference>
<gene>
    <name evidence="9" type="ORF">PHACADRAFT_184561</name>
</gene>